<dbReference type="Proteomes" id="UP000199515">
    <property type="component" value="Unassembled WGS sequence"/>
</dbReference>
<dbReference type="GO" id="GO:0004029">
    <property type="term" value="F:aldehyde dehydrogenase (NAD+) activity"/>
    <property type="evidence" value="ECO:0007669"/>
    <property type="project" value="TreeGrafter"/>
</dbReference>
<dbReference type="InterPro" id="IPR016040">
    <property type="entry name" value="NAD(P)-bd_dom"/>
</dbReference>
<keyword evidence="3" id="KW-1185">Reference proteome</keyword>
<dbReference type="PANTHER" id="PTHR48079">
    <property type="entry name" value="PROTEIN YEEZ"/>
    <property type="match status" value="1"/>
</dbReference>
<proteinExistence type="predicted"/>
<dbReference type="Gene3D" id="3.40.50.720">
    <property type="entry name" value="NAD(P)-binding Rossmann-like Domain"/>
    <property type="match status" value="1"/>
</dbReference>
<dbReference type="EMBL" id="FNON01000008">
    <property type="protein sequence ID" value="SDY96821.1"/>
    <property type="molecule type" value="Genomic_DNA"/>
</dbReference>
<dbReference type="OrthoDB" id="9787292at2"/>
<dbReference type="InterPro" id="IPR051783">
    <property type="entry name" value="NAD(P)-dependent_oxidoreduct"/>
</dbReference>
<dbReference type="PANTHER" id="PTHR48079:SF6">
    <property type="entry name" value="NAD(P)-BINDING DOMAIN-CONTAINING PROTEIN-RELATED"/>
    <property type="match status" value="1"/>
</dbReference>
<protein>
    <submittedName>
        <fullName evidence="2">Nucleoside-diphosphate-sugar epimerase</fullName>
    </submittedName>
</protein>
<name>A0A1H3P6X9_9PSEU</name>
<dbReference type="Pfam" id="PF13460">
    <property type="entry name" value="NAD_binding_10"/>
    <property type="match status" value="1"/>
</dbReference>
<feature type="domain" description="NAD(P)-binding" evidence="1">
    <location>
        <begin position="7"/>
        <end position="131"/>
    </location>
</feature>
<dbReference type="RefSeq" id="WP_091295265.1">
    <property type="nucleotide sequence ID" value="NZ_FNON01000008.1"/>
</dbReference>
<dbReference type="GO" id="GO:0005737">
    <property type="term" value="C:cytoplasm"/>
    <property type="evidence" value="ECO:0007669"/>
    <property type="project" value="TreeGrafter"/>
</dbReference>
<accession>A0A1H3P6X9</accession>
<gene>
    <name evidence="2" type="ORF">SAMN05421504_10849</name>
</gene>
<evidence type="ECO:0000259" key="1">
    <source>
        <dbReference type="Pfam" id="PF13460"/>
    </source>
</evidence>
<dbReference type="AlphaFoldDB" id="A0A1H3P6X9"/>
<dbReference type="SUPFAM" id="SSF51735">
    <property type="entry name" value="NAD(P)-binding Rossmann-fold domains"/>
    <property type="match status" value="1"/>
</dbReference>
<evidence type="ECO:0000313" key="3">
    <source>
        <dbReference type="Proteomes" id="UP000199515"/>
    </source>
</evidence>
<organism evidence="2 3">
    <name type="scientific">Amycolatopsis xylanica</name>
    <dbReference type="NCBI Taxonomy" id="589385"/>
    <lineage>
        <taxon>Bacteria</taxon>
        <taxon>Bacillati</taxon>
        <taxon>Actinomycetota</taxon>
        <taxon>Actinomycetes</taxon>
        <taxon>Pseudonocardiales</taxon>
        <taxon>Pseudonocardiaceae</taxon>
        <taxon>Amycolatopsis</taxon>
    </lineage>
</organism>
<evidence type="ECO:0000313" key="2">
    <source>
        <dbReference type="EMBL" id="SDY96821.1"/>
    </source>
</evidence>
<dbReference type="InterPro" id="IPR036291">
    <property type="entry name" value="NAD(P)-bd_dom_sf"/>
</dbReference>
<reference evidence="2 3" key="1">
    <citation type="submission" date="2016-10" db="EMBL/GenBank/DDBJ databases">
        <authorList>
            <person name="de Groot N.N."/>
        </authorList>
    </citation>
    <scope>NUCLEOTIDE SEQUENCE [LARGE SCALE GENOMIC DNA]</scope>
    <source>
        <strain evidence="2 3">CPCC 202699</strain>
    </source>
</reference>
<dbReference type="STRING" id="589385.SAMN05421504_10849"/>
<sequence length="302" mass="31657">MKVFVTGGTGAIGGHVIPTLIAAGHEVSALARSPEKAAVLTGQGAKPVSVSIFDTKALTKAFAGHDAVVNLASSIPPMTKFLYASAWKDNDRIRTLGSAAVVDAALAAGAGRVIQESVSMLYRDHGPRWVDEDAPVDDYPMTQGNLAAEANAKRFTGAGGAGIVLRLGWFYGPGAAHSEQILAQARRRVGLVMGAPGGYVSSIHMTDAGSAVAAALTAPAGIYNVVDDEPLTKREFADALARAAGKRSWVRGPGRVALVLGDRVTSLTRSLRVRNTRFRTATGWRPEYPSAREGWIATAKQV</sequence>